<geneLocation type="mitochondrion" evidence="2"/>
<dbReference type="InterPro" id="IPR039491">
    <property type="entry name" value="REX1-B"/>
</dbReference>
<dbReference type="Proteomes" id="UP000290189">
    <property type="component" value="Unassembled WGS sequence"/>
</dbReference>
<dbReference type="OrthoDB" id="434723at2759"/>
<evidence type="ECO:0000313" key="4">
    <source>
        <dbReference type="Proteomes" id="UP000290189"/>
    </source>
</evidence>
<gene>
    <name evidence="1" type="ORF">PBRA_003144</name>
    <name evidence="2" type="ORF">PLBR_LOCUS2835</name>
</gene>
<evidence type="ECO:0000313" key="2">
    <source>
        <dbReference type="EMBL" id="SPQ95620.1"/>
    </source>
</evidence>
<evidence type="ECO:0000313" key="3">
    <source>
        <dbReference type="Proteomes" id="UP000039324"/>
    </source>
</evidence>
<accession>A0A0G4J7N3</accession>
<dbReference type="PANTHER" id="PTHR28309">
    <property type="entry name" value="REQUIRED FOR EXCISION 1-B DOMAIN-CONTAINING PROTEIN"/>
    <property type="match status" value="1"/>
</dbReference>
<protein>
    <submittedName>
        <fullName evidence="1">Uncharacterized protein</fullName>
    </submittedName>
</protein>
<dbReference type="AlphaFoldDB" id="A0A0G4J7N3"/>
<reference evidence="1 3" key="1">
    <citation type="submission" date="2015-02" db="EMBL/GenBank/DDBJ databases">
        <authorList>
            <person name="Chooi Y.-H."/>
        </authorList>
    </citation>
    <scope>NUCLEOTIDE SEQUENCE [LARGE SCALE GENOMIC DNA]</scope>
    <source>
        <strain evidence="1">E3</strain>
    </source>
</reference>
<name>A0A0G4J7N3_PLABS</name>
<sequence>MSGVDGVHEGMPVRGILAHVKHVQEGRARAYSRWDAEFVQWRTGRTDDRAYAAACEDARRDIQQASTSMIKLATWLSTTPDGESWGRLITQLQRCEKRKFELTVERIMLRAQAGNDLEVRDAELLCRECVVRRGLADVIDEINDILEQIEFEIHA</sequence>
<proteinExistence type="predicted"/>
<keyword evidence="3" id="KW-1185">Reference proteome</keyword>
<dbReference type="EMBL" id="CDSF01000144">
    <property type="protein sequence ID" value="CEP03384.1"/>
    <property type="molecule type" value="Genomic_DNA"/>
</dbReference>
<dbReference type="EMBL" id="OVEO01000004">
    <property type="protein sequence ID" value="SPQ95620.1"/>
    <property type="molecule type" value="Genomic_DNA"/>
</dbReference>
<reference evidence="2 4" key="2">
    <citation type="submission" date="2018-03" db="EMBL/GenBank/DDBJ databases">
        <authorList>
            <person name="Fogelqvist J."/>
        </authorList>
    </citation>
    <scope>NUCLEOTIDE SEQUENCE [LARGE SCALE GENOMIC DNA]</scope>
</reference>
<dbReference type="PANTHER" id="PTHR28309:SF1">
    <property type="entry name" value="REQUIRED FOR EXCISION 1-B DOMAIN-CONTAINING PROTEIN"/>
    <property type="match status" value="1"/>
</dbReference>
<dbReference type="Pfam" id="PF14966">
    <property type="entry name" value="DNA_repr_REX1B"/>
    <property type="match status" value="1"/>
</dbReference>
<organism evidence="1 3">
    <name type="scientific">Plasmodiophora brassicae</name>
    <name type="common">Clubroot disease agent</name>
    <dbReference type="NCBI Taxonomy" id="37360"/>
    <lineage>
        <taxon>Eukaryota</taxon>
        <taxon>Sar</taxon>
        <taxon>Rhizaria</taxon>
        <taxon>Endomyxa</taxon>
        <taxon>Phytomyxea</taxon>
        <taxon>Plasmodiophorida</taxon>
        <taxon>Plasmodiophoridae</taxon>
        <taxon>Plasmodiophora</taxon>
    </lineage>
</organism>
<dbReference type="Proteomes" id="UP000039324">
    <property type="component" value="Unassembled WGS sequence"/>
</dbReference>
<keyword evidence="2" id="KW-0496">Mitochondrion</keyword>
<evidence type="ECO:0000313" key="1">
    <source>
        <dbReference type="EMBL" id="CEP03384.1"/>
    </source>
</evidence>